<evidence type="ECO:0000256" key="1">
    <source>
        <dbReference type="ARBA" id="ARBA00010333"/>
    </source>
</evidence>
<evidence type="ECO:0000259" key="4">
    <source>
        <dbReference type="SMART" id="SM00062"/>
    </source>
</evidence>
<dbReference type="PROSITE" id="PS01039">
    <property type="entry name" value="SBP_BACTERIAL_3"/>
    <property type="match status" value="1"/>
</dbReference>
<proteinExistence type="inferred from homology"/>
<dbReference type="InterPro" id="IPR001638">
    <property type="entry name" value="Solute-binding_3/MltF_N"/>
</dbReference>
<evidence type="ECO:0000256" key="2">
    <source>
        <dbReference type="ARBA" id="ARBA00022448"/>
    </source>
</evidence>
<dbReference type="InterPro" id="IPR051455">
    <property type="entry name" value="Bact_solute-bind_prot3"/>
</dbReference>
<dbReference type="SMART" id="SM00062">
    <property type="entry name" value="PBPb"/>
    <property type="match status" value="2"/>
</dbReference>
<evidence type="ECO:0000313" key="5">
    <source>
        <dbReference type="EMBL" id="MDJ1179637.1"/>
    </source>
</evidence>
<name>A0ABT7BKC0_9CYAN</name>
<sequence>MANPIAPTNLQYVNSPEMLEPSWEAIANSHGTLADPLTGEPLFSAAAMPSDLVAFDENAYLEQNPDVAEAVARGSLASGYDHWVRFGLAEGRMPQIPFNESFYLDFNPDVAEAVADGDFASGLQHYLNFGAAEGRAPVGSATREGSFLQEVLDRGFLRVAVYDDAVGFSNREADGSFSGIGIDFSRAIANALFGNPDAIEYVVVEAGQDFNAVANGAADIAATLPAHSVLRDASLGVDYSPTVFFDTQGVMVRGNSGISSVEQLPGTTIGVLAGTRSQQNLEDAAQRARVTLNIQTFSSQDDLFAAYDAGQIGAVSMNRGALASRIPTLSNPGNQVILEENLGKEPLALIFPENQSEFADVVRWVVNAPIQAEVFGINSQNVNEFLNGNTDIKRFLGVEGNLGESLGISNDFARKIIQQIGNYEEIYNRNFDETALPRNLNELMFVEPEGQLFYPPFSGSDTISVPLVDNDNRNILQEVLDRGFVRVGVRNEAPGLGFADANGNLTGFDVDLGRAVAAAVFGDPNAVEFVVQTSAAQRFSDVANGIVDITSRNTTHNLKRDALLGVDYAPINSYDAQFVMARSDSGITSFEQLEGRRIGVGAGTTSETRLRERLDSLGVNAEIVTSTNFQTLFDSYINGELDVITGDGTLILSSLLSLPPEQQNLSQPLPGVLGEEPLAMVVDENQSQWKDVVSGVTYALYEGVELDLTSENVAEAVNSFDPVVRRFLGAEGNIGASLGLPNDFALNAISAVGNLSEMTARSFPGLPVGVVDTEDGYVSIPFA</sequence>
<dbReference type="InterPro" id="IPR018313">
    <property type="entry name" value="SBP_3_CS"/>
</dbReference>
<accession>A0ABT7BKC0</accession>
<dbReference type="Gene3D" id="3.40.190.10">
    <property type="entry name" value="Periplasmic binding protein-like II"/>
    <property type="match status" value="4"/>
</dbReference>
<protein>
    <submittedName>
        <fullName evidence="5">Transporter substrate-binding domain-containing protein</fullName>
    </submittedName>
</protein>
<organism evidence="5 6">
    <name type="scientific">Roseofilum halophilum BLCC-M91</name>
    <dbReference type="NCBI Taxonomy" id="3022259"/>
    <lineage>
        <taxon>Bacteria</taxon>
        <taxon>Bacillati</taxon>
        <taxon>Cyanobacteriota</taxon>
        <taxon>Cyanophyceae</taxon>
        <taxon>Desertifilales</taxon>
        <taxon>Desertifilaceae</taxon>
        <taxon>Roseofilum</taxon>
        <taxon>Roseofilum halophilum</taxon>
    </lineage>
</organism>
<gene>
    <name evidence="5" type="ORF">PJF56_12255</name>
</gene>
<dbReference type="EMBL" id="JAQPOK010000089">
    <property type="protein sequence ID" value="MDJ1179637.1"/>
    <property type="molecule type" value="Genomic_DNA"/>
</dbReference>
<keyword evidence="3" id="KW-0732">Signal</keyword>
<dbReference type="Proteomes" id="UP001231370">
    <property type="component" value="Unassembled WGS sequence"/>
</dbReference>
<dbReference type="Pfam" id="PF00497">
    <property type="entry name" value="SBP_bac_3"/>
    <property type="match status" value="2"/>
</dbReference>
<evidence type="ECO:0000313" key="6">
    <source>
        <dbReference type="Proteomes" id="UP001231370"/>
    </source>
</evidence>
<comment type="caution">
    <text evidence="5">The sequence shown here is derived from an EMBL/GenBank/DDBJ whole genome shotgun (WGS) entry which is preliminary data.</text>
</comment>
<dbReference type="RefSeq" id="WP_283762943.1">
    <property type="nucleotide sequence ID" value="NZ_JAQPOK010000089.1"/>
</dbReference>
<keyword evidence="6" id="KW-1185">Reference proteome</keyword>
<dbReference type="PANTHER" id="PTHR30085">
    <property type="entry name" value="AMINO ACID ABC TRANSPORTER PERMEASE"/>
    <property type="match status" value="1"/>
</dbReference>
<reference evidence="5 6" key="1">
    <citation type="submission" date="2023-01" db="EMBL/GenBank/DDBJ databases">
        <title>Novel diversity within Roseofilum (Cyanobacteria; Desertifilaceae) from marine benthic mats with descriptions of four novel species.</title>
        <authorList>
            <person name="Wang Y."/>
            <person name="Berthold D.E."/>
            <person name="Hu J."/>
            <person name="Lefler F.W."/>
            <person name="Laughinghouse H.D. IV."/>
        </authorList>
    </citation>
    <scope>NUCLEOTIDE SEQUENCE [LARGE SCALE GENOMIC DNA]</scope>
    <source>
        <strain evidence="5 6">BLCC-M91</strain>
    </source>
</reference>
<evidence type="ECO:0000256" key="3">
    <source>
        <dbReference type="ARBA" id="ARBA00022729"/>
    </source>
</evidence>
<keyword evidence="2" id="KW-0813">Transport</keyword>
<dbReference type="PANTHER" id="PTHR30085:SF6">
    <property type="entry name" value="ABC TRANSPORTER GLUTAMINE-BINDING PROTEIN GLNH"/>
    <property type="match status" value="1"/>
</dbReference>
<comment type="similarity">
    <text evidence="1">Belongs to the bacterial solute-binding protein 3 family.</text>
</comment>
<dbReference type="SUPFAM" id="SSF53850">
    <property type="entry name" value="Periplasmic binding protein-like II"/>
    <property type="match status" value="2"/>
</dbReference>
<feature type="domain" description="Solute-binding protein family 3/N-terminal" evidence="4">
    <location>
        <begin position="156"/>
        <end position="384"/>
    </location>
</feature>
<feature type="domain" description="Solute-binding protein family 3/N-terminal" evidence="4">
    <location>
        <begin position="484"/>
        <end position="716"/>
    </location>
</feature>